<organism evidence="4 5">
    <name type="scientific">Tieghemiomyces parasiticus</name>
    <dbReference type="NCBI Taxonomy" id="78921"/>
    <lineage>
        <taxon>Eukaryota</taxon>
        <taxon>Fungi</taxon>
        <taxon>Fungi incertae sedis</taxon>
        <taxon>Zoopagomycota</taxon>
        <taxon>Kickxellomycotina</taxon>
        <taxon>Dimargaritomycetes</taxon>
        <taxon>Dimargaritales</taxon>
        <taxon>Dimargaritaceae</taxon>
        <taxon>Tieghemiomyces</taxon>
    </lineage>
</organism>
<accession>A0A9W8AIW4</accession>
<sequence>MASPPPSPEEATNLFSLPFKQALDHTSLRAKLTDCIVHVYGEPVQPYLADLHVLDDLRGQCRTVVEVGPELAPRLQRYYAQLTQVSRRFPADVCGKPGLSWRDGFPEVADRPVAAPGLSYDRAATLFNLAAVYSALALREDRLVATGLKRACHYYQQAAGVLDHLQSRVVSEWTSGADPTEAVDFQPGVLTVLRLTMLAQAQECFWQKAVSDRLKDSLVAKLARETAALYTHARDALHASAVRSHFPAAWEVQLTVKAAHFEGVTQYRAACDCMAANRFGEEISRLRWALARAQRAATIALPVPPTDPALAQLSRVRAEHRTIAHTLADLASLQRVLASNLQRAEKDNDVIYLDLVPPFDQLPVIPAASMVKPLPPAEVTDPYTHLGARSPLGPPLLAGLLPFAVHQAVSVYYDRKQQFVNERIVEPLEVLAAQYQSTLDSLRIPETLECLTPREAIPPSIQGAVRTVQSQGGCGAVEQLYQRAGHLGGECESLLSSIAKMVHDNPPPALSVPGQFLSTADTSPHAQWRSNLDEYQRSLAEAKRNHLVTEKRLASWVPFFRVLGGAQSQIIAALPSLQGLQLSEEEHQLLHRLAQARDEADQMAKQWQSIVDEARVACSQDDIGHVASENGHQFEEIFTEQLTRYDPYVKRIEQARAEFTAMMETLASLGRAVSDVKHRHPESAARDKACANLKTAGLKYQELIDSGRYSIQFYETLTRNAEQLRDQVRDGKAIRIATRTTREFKVVKQLDDYRNKILACESFLTGSSTLTRQGEPVPEEEKQCAEVKPAYFPFLRNLFYRNSIEARLTAFSISSLGTITPRRLRRTPANLIGEPPETVEVEPVSDEIAADHYRRHFLLDLGHQNIEFADQLAAFRPALRDINAAMFPRLLQVGLAPPARSTLDPIMYALASGHDRFLAALTRFVALEPTKHDLQYQLHREIPESHYSMAKELFFLHEERVMSNALLAGMRNSPEGQERWQESLPNELASHLSVAVATGLAGLGHFDELRRYLAAIDNVLYQDRLTLTSRNRLVPVVIGAAAAMNQVKILQHYTALMQPIAVRVLQETLLKKGLVLAAARLVEAEKWAHHSAAMVDLTMIAKNQLVFYNDDQQLFYLSYGPL</sequence>
<dbReference type="PANTHER" id="PTHR23030">
    <property type="entry name" value="PCD6 INTERACTING PROTEIN-RELATED"/>
    <property type="match status" value="1"/>
</dbReference>
<evidence type="ECO:0000256" key="1">
    <source>
        <dbReference type="ARBA" id="ARBA00038154"/>
    </source>
</evidence>
<keyword evidence="5" id="KW-1185">Reference proteome</keyword>
<dbReference type="Gene3D" id="1.20.140.50">
    <property type="entry name" value="alix/aip1 like domains"/>
    <property type="match status" value="1"/>
</dbReference>
<dbReference type="InterPro" id="IPR004328">
    <property type="entry name" value="BRO1_dom"/>
</dbReference>
<protein>
    <submittedName>
        <fullName evidence="4">PH-response regulator protein palA/rim20</fullName>
    </submittedName>
</protein>
<comment type="caution">
    <text evidence="4">The sequence shown here is derived from an EMBL/GenBank/DDBJ whole genome shotgun (WGS) entry which is preliminary data.</text>
</comment>
<feature type="domain" description="BRO1" evidence="3">
    <location>
        <begin position="13"/>
        <end position="435"/>
    </location>
</feature>
<dbReference type="EMBL" id="JANBPT010000005">
    <property type="protein sequence ID" value="KAJ1930509.1"/>
    <property type="molecule type" value="Genomic_DNA"/>
</dbReference>
<feature type="coiled-coil region" evidence="2">
    <location>
        <begin position="525"/>
        <end position="552"/>
    </location>
</feature>
<dbReference type="PROSITE" id="PS51180">
    <property type="entry name" value="BRO1"/>
    <property type="match status" value="1"/>
</dbReference>
<proteinExistence type="inferred from homology"/>
<dbReference type="SMART" id="SM01041">
    <property type="entry name" value="BRO1"/>
    <property type="match status" value="1"/>
</dbReference>
<dbReference type="Proteomes" id="UP001150569">
    <property type="component" value="Unassembled WGS sequence"/>
</dbReference>
<keyword evidence="2" id="KW-0175">Coiled coil</keyword>
<dbReference type="GO" id="GO:0005768">
    <property type="term" value="C:endosome"/>
    <property type="evidence" value="ECO:0007669"/>
    <property type="project" value="TreeGrafter"/>
</dbReference>
<evidence type="ECO:0000313" key="5">
    <source>
        <dbReference type="Proteomes" id="UP001150569"/>
    </source>
</evidence>
<dbReference type="PANTHER" id="PTHR23030:SF39">
    <property type="entry name" value="PROGRAMMED CELL DEATH 6-INTERACTING PROTEIN"/>
    <property type="match status" value="1"/>
</dbReference>
<evidence type="ECO:0000259" key="3">
    <source>
        <dbReference type="PROSITE" id="PS51180"/>
    </source>
</evidence>
<dbReference type="Gene3D" id="1.25.40.280">
    <property type="entry name" value="alix/aip1 like domains"/>
    <property type="match status" value="1"/>
</dbReference>
<evidence type="ECO:0000313" key="4">
    <source>
        <dbReference type="EMBL" id="KAJ1930509.1"/>
    </source>
</evidence>
<dbReference type="Pfam" id="PF03097">
    <property type="entry name" value="BRO1"/>
    <property type="match status" value="1"/>
</dbReference>
<dbReference type="AlphaFoldDB" id="A0A9W8AIW4"/>
<dbReference type="Gene3D" id="1.20.120.560">
    <property type="entry name" value="alix/aip1 in complex with the ypdl late domain"/>
    <property type="match status" value="1"/>
</dbReference>
<comment type="similarity">
    <text evidence="1">Belongs to the palA/RIM20 family.</text>
</comment>
<reference evidence="4" key="1">
    <citation type="submission" date="2022-07" db="EMBL/GenBank/DDBJ databases">
        <title>Phylogenomic reconstructions and comparative analyses of Kickxellomycotina fungi.</title>
        <authorList>
            <person name="Reynolds N.K."/>
            <person name="Stajich J.E."/>
            <person name="Barry K."/>
            <person name="Grigoriev I.V."/>
            <person name="Crous P."/>
            <person name="Smith M.E."/>
        </authorList>
    </citation>
    <scope>NUCLEOTIDE SEQUENCE</scope>
    <source>
        <strain evidence="4">RSA 861</strain>
    </source>
</reference>
<dbReference type="InterPro" id="IPR038499">
    <property type="entry name" value="BRO1_sf"/>
</dbReference>
<dbReference type="Pfam" id="PF13949">
    <property type="entry name" value="ALIX_LYPXL_bnd"/>
    <property type="match status" value="1"/>
</dbReference>
<dbReference type="InterPro" id="IPR025304">
    <property type="entry name" value="ALIX_V_dom"/>
</dbReference>
<gene>
    <name evidence="4" type="primary">RIM20_1</name>
    <name evidence="4" type="ORF">IWQ60_000205</name>
</gene>
<name>A0A9W8AIW4_9FUNG</name>
<evidence type="ECO:0000256" key="2">
    <source>
        <dbReference type="SAM" id="Coils"/>
    </source>
</evidence>
<dbReference type="OrthoDB" id="64867at2759"/>